<evidence type="ECO:0000313" key="12">
    <source>
        <dbReference type="EMBL" id="BEP28295.1"/>
    </source>
</evidence>
<dbReference type="CDD" id="cd00383">
    <property type="entry name" value="trans_reg_C"/>
    <property type="match status" value="1"/>
</dbReference>
<dbReference type="GO" id="GO:0000156">
    <property type="term" value="F:phosphorelay response regulator activity"/>
    <property type="evidence" value="ECO:0007669"/>
    <property type="project" value="TreeGrafter"/>
</dbReference>
<dbReference type="GO" id="GO:0005829">
    <property type="term" value="C:cytosol"/>
    <property type="evidence" value="ECO:0007669"/>
    <property type="project" value="TreeGrafter"/>
</dbReference>
<evidence type="ECO:0000256" key="8">
    <source>
        <dbReference type="PROSITE-ProRule" id="PRU00169"/>
    </source>
</evidence>
<dbReference type="InterPro" id="IPR001789">
    <property type="entry name" value="Sig_transdc_resp-reg_receiver"/>
</dbReference>
<dbReference type="Proteomes" id="UP001321786">
    <property type="component" value="Chromosome"/>
</dbReference>
<evidence type="ECO:0000256" key="6">
    <source>
        <dbReference type="ARBA" id="ARBA00023163"/>
    </source>
</evidence>
<dbReference type="AlphaFoldDB" id="A0AAU9ETB2"/>
<evidence type="ECO:0000256" key="7">
    <source>
        <dbReference type="ARBA" id="ARBA00024867"/>
    </source>
</evidence>
<dbReference type="GO" id="GO:0006355">
    <property type="term" value="P:regulation of DNA-templated transcription"/>
    <property type="evidence" value="ECO:0007669"/>
    <property type="project" value="InterPro"/>
</dbReference>
<protein>
    <recommendedName>
        <fullName evidence="1">Stage 0 sporulation protein A homolog</fullName>
    </recommendedName>
</protein>
<comment type="function">
    <text evidence="7">May play the central regulatory role in sporulation. It may be an element of the effector pathway responsible for the activation of sporulation genes in response to nutritional stress. Spo0A may act in concert with spo0H (a sigma factor) to control the expression of some genes that are critical to the sporulation process.</text>
</comment>
<dbReference type="SUPFAM" id="SSF52172">
    <property type="entry name" value="CheY-like"/>
    <property type="match status" value="1"/>
</dbReference>
<accession>A0AAU9ETB2</accession>
<feature type="modified residue" description="4-aspartylphosphate" evidence="8">
    <location>
        <position position="55"/>
    </location>
</feature>
<dbReference type="FunFam" id="1.10.10.10:FF:000018">
    <property type="entry name" value="DNA-binding response regulator ResD"/>
    <property type="match status" value="1"/>
</dbReference>
<evidence type="ECO:0000256" key="1">
    <source>
        <dbReference type="ARBA" id="ARBA00018672"/>
    </source>
</evidence>
<dbReference type="Pfam" id="PF00072">
    <property type="entry name" value="Response_reg"/>
    <property type="match status" value="1"/>
</dbReference>
<dbReference type="Gene3D" id="1.10.10.10">
    <property type="entry name" value="Winged helix-like DNA-binding domain superfamily/Winged helix DNA-binding domain"/>
    <property type="match status" value="1"/>
</dbReference>
<keyword evidence="5 9" id="KW-0238">DNA-binding</keyword>
<dbReference type="InterPro" id="IPR001867">
    <property type="entry name" value="OmpR/PhoB-type_DNA-bd"/>
</dbReference>
<dbReference type="Gene3D" id="3.40.50.2300">
    <property type="match status" value="1"/>
</dbReference>
<dbReference type="KEGG" id="hprf:HLPR_06260"/>
<keyword evidence="6" id="KW-0804">Transcription</keyword>
<evidence type="ECO:0000256" key="4">
    <source>
        <dbReference type="ARBA" id="ARBA00023015"/>
    </source>
</evidence>
<dbReference type="EMBL" id="AP028654">
    <property type="protein sequence ID" value="BEP28295.1"/>
    <property type="molecule type" value="Genomic_DNA"/>
</dbReference>
<evidence type="ECO:0000256" key="2">
    <source>
        <dbReference type="ARBA" id="ARBA00022553"/>
    </source>
</evidence>
<dbReference type="SMART" id="SM00448">
    <property type="entry name" value="REC"/>
    <property type="match status" value="1"/>
</dbReference>
<dbReference type="PANTHER" id="PTHR48111:SF73">
    <property type="entry name" value="ALKALINE PHOSPHATASE SYNTHESIS TRANSCRIPTIONAL REGULATORY PROTEIN PHOP"/>
    <property type="match status" value="1"/>
</dbReference>
<feature type="domain" description="OmpR/PhoB-type" evidence="11">
    <location>
        <begin position="127"/>
        <end position="223"/>
    </location>
</feature>
<dbReference type="GO" id="GO:0000976">
    <property type="term" value="F:transcription cis-regulatory region binding"/>
    <property type="evidence" value="ECO:0007669"/>
    <property type="project" value="TreeGrafter"/>
</dbReference>
<evidence type="ECO:0000256" key="5">
    <source>
        <dbReference type="ARBA" id="ARBA00023125"/>
    </source>
</evidence>
<evidence type="ECO:0000259" key="11">
    <source>
        <dbReference type="PROSITE" id="PS51755"/>
    </source>
</evidence>
<dbReference type="SMART" id="SM00862">
    <property type="entry name" value="Trans_reg_C"/>
    <property type="match status" value="1"/>
</dbReference>
<keyword evidence="4" id="KW-0805">Transcription regulation</keyword>
<dbReference type="CDD" id="cd17574">
    <property type="entry name" value="REC_OmpR"/>
    <property type="match status" value="1"/>
</dbReference>
<gene>
    <name evidence="12" type="ORF">HLPR_06260</name>
</gene>
<organism evidence="12 13">
    <name type="scientific">Helicovermis profundi</name>
    <dbReference type="NCBI Taxonomy" id="3065157"/>
    <lineage>
        <taxon>Bacteria</taxon>
        <taxon>Bacillati</taxon>
        <taxon>Bacillota</taxon>
        <taxon>Clostridia</taxon>
        <taxon>Helicovermis</taxon>
    </lineage>
</organism>
<evidence type="ECO:0000313" key="13">
    <source>
        <dbReference type="Proteomes" id="UP001321786"/>
    </source>
</evidence>
<dbReference type="PROSITE" id="PS51755">
    <property type="entry name" value="OMPR_PHOB"/>
    <property type="match status" value="1"/>
</dbReference>
<dbReference type="Gene3D" id="6.10.250.690">
    <property type="match status" value="1"/>
</dbReference>
<proteinExistence type="predicted"/>
<sequence>MNETILIAEDEKRMRILISDFLNLENFNVLEAENGKKALELFNEKKDEIDLIILDVMMPIFDGWTVCKEIRKKSTIPVLMLTAKSEDTDELYGFELGVDEYISKPFKPNILVARVKALLRRKEKIENEIMNFNGLLIDEKAHKVSLNKEIIDFSPKEYDLLMYIIKNKGIALTREQILDGVWGYDYFGGLRTVDTHIKRVRIKLKQKENYIQTVRGLGYRFEVV</sequence>
<keyword evidence="3" id="KW-0902">Two-component regulatory system</keyword>
<dbReference type="GO" id="GO:0032993">
    <property type="term" value="C:protein-DNA complex"/>
    <property type="evidence" value="ECO:0007669"/>
    <property type="project" value="TreeGrafter"/>
</dbReference>
<feature type="DNA-binding region" description="OmpR/PhoB-type" evidence="9">
    <location>
        <begin position="127"/>
        <end position="223"/>
    </location>
</feature>
<dbReference type="InterPro" id="IPR036388">
    <property type="entry name" value="WH-like_DNA-bd_sf"/>
</dbReference>
<evidence type="ECO:0000256" key="9">
    <source>
        <dbReference type="PROSITE-ProRule" id="PRU01091"/>
    </source>
</evidence>
<keyword evidence="13" id="KW-1185">Reference proteome</keyword>
<dbReference type="PROSITE" id="PS50110">
    <property type="entry name" value="RESPONSE_REGULATORY"/>
    <property type="match status" value="1"/>
</dbReference>
<evidence type="ECO:0000256" key="3">
    <source>
        <dbReference type="ARBA" id="ARBA00023012"/>
    </source>
</evidence>
<dbReference type="RefSeq" id="WP_338536621.1">
    <property type="nucleotide sequence ID" value="NZ_AP028654.1"/>
</dbReference>
<dbReference type="PANTHER" id="PTHR48111">
    <property type="entry name" value="REGULATOR OF RPOS"/>
    <property type="match status" value="1"/>
</dbReference>
<dbReference type="InterPro" id="IPR011006">
    <property type="entry name" value="CheY-like_superfamily"/>
</dbReference>
<evidence type="ECO:0000259" key="10">
    <source>
        <dbReference type="PROSITE" id="PS50110"/>
    </source>
</evidence>
<dbReference type="InterPro" id="IPR039420">
    <property type="entry name" value="WalR-like"/>
</dbReference>
<keyword evidence="2 8" id="KW-0597">Phosphoprotein</keyword>
<reference evidence="12 13" key="1">
    <citation type="submission" date="2023-08" db="EMBL/GenBank/DDBJ databases">
        <title>Helicovermis profunda gen. nov., sp. nov., a novel mesophilic, fermentative bacterium within the Bacillota from a deep-sea hydrothermal vent chimney.</title>
        <authorList>
            <person name="Miyazaki U."/>
            <person name="Mizutani D."/>
            <person name="Hashimoto Y."/>
            <person name="Tame A."/>
            <person name="Sawayama S."/>
            <person name="Miyazaki J."/>
            <person name="Takai K."/>
            <person name="Nakagawa S."/>
        </authorList>
    </citation>
    <scope>NUCLEOTIDE SEQUENCE [LARGE SCALE GENOMIC DNA]</scope>
    <source>
        <strain evidence="12 13">S502</strain>
    </source>
</reference>
<name>A0AAU9ETB2_9FIRM</name>
<feature type="domain" description="Response regulatory" evidence="10">
    <location>
        <begin position="4"/>
        <end position="119"/>
    </location>
</feature>
<dbReference type="Pfam" id="PF00486">
    <property type="entry name" value="Trans_reg_C"/>
    <property type="match status" value="1"/>
</dbReference>
<dbReference type="FunFam" id="3.40.50.2300:FF:000001">
    <property type="entry name" value="DNA-binding response regulator PhoB"/>
    <property type="match status" value="1"/>
</dbReference>